<name>A0A508A280_9ACTO</name>
<dbReference type="GO" id="GO:0046677">
    <property type="term" value="P:response to antibiotic"/>
    <property type="evidence" value="ECO:0007669"/>
    <property type="project" value="UniProtKB-KW"/>
</dbReference>
<dbReference type="GO" id="GO:0016887">
    <property type="term" value="F:ATP hydrolysis activity"/>
    <property type="evidence" value="ECO:0007669"/>
    <property type="project" value="InterPro"/>
</dbReference>
<dbReference type="CDD" id="cd03230">
    <property type="entry name" value="ABC_DR_subfamily_A"/>
    <property type="match status" value="1"/>
</dbReference>
<evidence type="ECO:0000256" key="2">
    <source>
        <dbReference type="ARBA" id="ARBA00022448"/>
    </source>
</evidence>
<evidence type="ECO:0000256" key="4">
    <source>
        <dbReference type="ARBA" id="ARBA00022840"/>
    </source>
</evidence>
<evidence type="ECO:0000259" key="6">
    <source>
        <dbReference type="PROSITE" id="PS50893"/>
    </source>
</evidence>
<dbReference type="EMBL" id="VICB01000004">
    <property type="protein sequence ID" value="TQD44130.1"/>
    <property type="molecule type" value="Genomic_DNA"/>
</dbReference>
<organism evidence="7 8">
    <name type="scientific">Actinomyces johnsonii</name>
    <dbReference type="NCBI Taxonomy" id="544581"/>
    <lineage>
        <taxon>Bacteria</taxon>
        <taxon>Bacillati</taxon>
        <taxon>Actinomycetota</taxon>
        <taxon>Actinomycetes</taxon>
        <taxon>Actinomycetales</taxon>
        <taxon>Actinomycetaceae</taxon>
        <taxon>Actinomyces</taxon>
    </lineage>
</organism>
<dbReference type="PROSITE" id="PS50893">
    <property type="entry name" value="ABC_TRANSPORTER_2"/>
    <property type="match status" value="1"/>
</dbReference>
<accession>A0A508A280</accession>
<dbReference type="InterPro" id="IPR003439">
    <property type="entry name" value="ABC_transporter-like_ATP-bd"/>
</dbReference>
<dbReference type="InterPro" id="IPR027417">
    <property type="entry name" value="P-loop_NTPase"/>
</dbReference>
<keyword evidence="3" id="KW-0547">Nucleotide-binding</keyword>
<dbReference type="Gene3D" id="3.40.50.300">
    <property type="entry name" value="P-loop containing nucleotide triphosphate hydrolases"/>
    <property type="match status" value="1"/>
</dbReference>
<dbReference type="Pfam" id="PF00005">
    <property type="entry name" value="ABC_tran"/>
    <property type="match status" value="1"/>
</dbReference>
<dbReference type="InterPro" id="IPR050763">
    <property type="entry name" value="ABC_transporter_ATP-binding"/>
</dbReference>
<proteinExistence type="predicted"/>
<dbReference type="AlphaFoldDB" id="A0A508A280"/>
<dbReference type="SUPFAM" id="SSF52540">
    <property type="entry name" value="P-loop containing nucleoside triphosphate hydrolases"/>
    <property type="match status" value="1"/>
</dbReference>
<dbReference type="PANTHER" id="PTHR42711">
    <property type="entry name" value="ABC TRANSPORTER ATP-BINDING PROTEIN"/>
    <property type="match status" value="1"/>
</dbReference>
<dbReference type="Proteomes" id="UP000319010">
    <property type="component" value="Unassembled WGS sequence"/>
</dbReference>
<comment type="caution">
    <text evidence="7">The sequence shown here is derived from an EMBL/GenBank/DDBJ whole genome shotgun (WGS) entry which is preliminary data.</text>
</comment>
<keyword evidence="5" id="KW-0046">Antibiotic resistance</keyword>
<gene>
    <name evidence="7" type="ORF">FK256_03570</name>
</gene>
<dbReference type="GO" id="GO:0005524">
    <property type="term" value="F:ATP binding"/>
    <property type="evidence" value="ECO:0007669"/>
    <property type="project" value="UniProtKB-KW"/>
</dbReference>
<keyword evidence="4 7" id="KW-0067">ATP-binding</keyword>
<protein>
    <submittedName>
        <fullName evidence="7">ABC transporter ATP-binding protein</fullName>
    </submittedName>
</protein>
<dbReference type="PANTHER" id="PTHR42711:SF18">
    <property type="entry name" value="ABC TRANSPORTER, ATP-BINDING PROTEIN"/>
    <property type="match status" value="1"/>
</dbReference>
<sequence>MVATGARTVPETIAVRGLSFTYRGSAHPALDGVGLCVAEGEILGLLGPSGAGKSTLQRILTGLLTGYRGSVRVLGREIRDWGREVYERIGVAFETPVSFRHLTLRENLAYVARLYRGSVRDLEGVLAAVGLADDADLLAAHMSKGMGVRFNVARALLHEPELVFLDEPTAGLDPVGVQRMEKLIAVERDRGRTIVVTTHDMTLAHRACDRVGFVVDGHLVEIGIPGELCRRHGKREVRVTWDGGGSVYPLDGLADDASFYEVLRTRTVRTLHSREADLAEVFASVTGRELS</sequence>
<feature type="domain" description="ABC transporter" evidence="6">
    <location>
        <begin position="15"/>
        <end position="241"/>
    </location>
</feature>
<evidence type="ECO:0000256" key="1">
    <source>
        <dbReference type="ARBA" id="ARBA00004202"/>
    </source>
</evidence>
<dbReference type="InterPro" id="IPR003593">
    <property type="entry name" value="AAA+_ATPase"/>
</dbReference>
<comment type="subcellular location">
    <subcellularLocation>
        <location evidence="1">Cell membrane</location>
        <topology evidence="1">Peripheral membrane protein</topology>
    </subcellularLocation>
</comment>
<evidence type="ECO:0000313" key="7">
    <source>
        <dbReference type="EMBL" id="TQD44130.1"/>
    </source>
</evidence>
<dbReference type="GO" id="GO:0005886">
    <property type="term" value="C:plasma membrane"/>
    <property type="evidence" value="ECO:0007669"/>
    <property type="project" value="UniProtKB-SubCell"/>
</dbReference>
<evidence type="ECO:0000256" key="5">
    <source>
        <dbReference type="ARBA" id="ARBA00023251"/>
    </source>
</evidence>
<keyword evidence="2" id="KW-0813">Transport</keyword>
<reference evidence="7 8" key="1">
    <citation type="submission" date="2019-06" db="EMBL/GenBank/DDBJ databases">
        <title>Draft genome sequence of Actinomyces johnsonii CCUG 34287T.</title>
        <authorList>
            <person name="Salva-Serra F."/>
            <person name="Cardew S."/>
            <person name="Moore E."/>
        </authorList>
    </citation>
    <scope>NUCLEOTIDE SEQUENCE [LARGE SCALE GENOMIC DNA]</scope>
    <source>
        <strain evidence="7 8">CCUG 34287</strain>
    </source>
</reference>
<evidence type="ECO:0000256" key="3">
    <source>
        <dbReference type="ARBA" id="ARBA00022741"/>
    </source>
</evidence>
<dbReference type="SMART" id="SM00382">
    <property type="entry name" value="AAA"/>
    <property type="match status" value="1"/>
</dbReference>
<evidence type="ECO:0000313" key="8">
    <source>
        <dbReference type="Proteomes" id="UP000319010"/>
    </source>
</evidence>